<protein>
    <submittedName>
        <fullName evidence="4">Intracellular proteinase inhibitor (BsuPI)</fullName>
    </submittedName>
</protein>
<dbReference type="Pfam" id="PF12690">
    <property type="entry name" value="BsuPI"/>
    <property type="match status" value="1"/>
</dbReference>
<dbReference type="InterPro" id="IPR038144">
    <property type="entry name" value="IPI"/>
</dbReference>
<dbReference type="InterPro" id="IPR020481">
    <property type="entry name" value="Intracell_prot_inh_BsuPI"/>
</dbReference>
<gene>
    <name evidence="4" type="ORF">H9630_14395</name>
</gene>
<evidence type="ECO:0000259" key="3">
    <source>
        <dbReference type="Pfam" id="PF12690"/>
    </source>
</evidence>
<evidence type="ECO:0000256" key="2">
    <source>
        <dbReference type="SAM" id="SignalP"/>
    </source>
</evidence>
<feature type="compositionally biased region" description="Acidic residues" evidence="1">
    <location>
        <begin position="28"/>
        <end position="39"/>
    </location>
</feature>
<feature type="signal peptide" evidence="2">
    <location>
        <begin position="1"/>
        <end position="20"/>
    </location>
</feature>
<sequence length="166" mass="18416">MKNKFWLGAFLILMAALILAACGTGQGDETETSPEDPNTEESGTNDETTGGSTDGEMKPEIEHVDGDVYRYTVINESGEPHTFEFTSSQRYDFSLANESGEEVFLFSSVSTYLQALGEESVDQGDKLSYEFEIPQLDLEPGTYELTAWLTPRQGETYEVTTEHVVE</sequence>
<dbReference type="RefSeq" id="WP_191716186.1">
    <property type="nucleotide sequence ID" value="NZ_JACSPU010000005.1"/>
</dbReference>
<feature type="region of interest" description="Disordered" evidence="1">
    <location>
        <begin position="25"/>
        <end position="60"/>
    </location>
</feature>
<dbReference type="PROSITE" id="PS51257">
    <property type="entry name" value="PROKAR_LIPOPROTEIN"/>
    <property type="match status" value="1"/>
</dbReference>
<evidence type="ECO:0000313" key="4">
    <source>
        <dbReference type="EMBL" id="MBD8016016.1"/>
    </source>
</evidence>
<feature type="chain" id="PRO_5045125475" evidence="2">
    <location>
        <begin position="21"/>
        <end position="166"/>
    </location>
</feature>
<feature type="compositionally biased region" description="Polar residues" evidence="1">
    <location>
        <begin position="40"/>
        <end position="51"/>
    </location>
</feature>
<evidence type="ECO:0000256" key="1">
    <source>
        <dbReference type="SAM" id="MobiDB-lite"/>
    </source>
</evidence>
<name>A0ABR8WGY9_9BACL</name>
<accession>A0ABR8WGY9</accession>
<reference evidence="4 5" key="1">
    <citation type="submission" date="2020-08" db="EMBL/GenBank/DDBJ databases">
        <title>A Genomic Blueprint of the Chicken Gut Microbiome.</title>
        <authorList>
            <person name="Gilroy R."/>
            <person name="Ravi A."/>
            <person name="Getino M."/>
            <person name="Pursley I."/>
            <person name="Horton D.L."/>
            <person name="Alikhan N.-F."/>
            <person name="Baker D."/>
            <person name="Gharbi K."/>
            <person name="Hall N."/>
            <person name="Watson M."/>
            <person name="Adriaenssens E.M."/>
            <person name="Foster-Nyarko E."/>
            <person name="Jarju S."/>
            <person name="Secka A."/>
            <person name="Antonio M."/>
            <person name="Oren A."/>
            <person name="Chaudhuri R."/>
            <person name="La Ragione R.M."/>
            <person name="Hildebrand F."/>
            <person name="Pallen M.J."/>
        </authorList>
    </citation>
    <scope>NUCLEOTIDE SEQUENCE [LARGE SCALE GENOMIC DNA]</scope>
    <source>
        <strain evidence="4 5">Sa1BUA13</strain>
    </source>
</reference>
<dbReference type="EMBL" id="JACSPU010000005">
    <property type="protein sequence ID" value="MBD8016016.1"/>
    <property type="molecule type" value="Genomic_DNA"/>
</dbReference>
<feature type="domain" description="Intracellular proteinase inhibitor BsuPI" evidence="3">
    <location>
        <begin position="68"/>
        <end position="151"/>
    </location>
</feature>
<organism evidence="4 5">
    <name type="scientific">Planococcus wigleyi</name>
    <dbReference type="NCBI Taxonomy" id="2762216"/>
    <lineage>
        <taxon>Bacteria</taxon>
        <taxon>Bacillati</taxon>
        <taxon>Bacillota</taxon>
        <taxon>Bacilli</taxon>
        <taxon>Bacillales</taxon>
        <taxon>Caryophanaceae</taxon>
        <taxon>Planococcus</taxon>
    </lineage>
</organism>
<proteinExistence type="predicted"/>
<dbReference type="Gene3D" id="2.60.40.2360">
    <property type="entry name" value="Intracellular proteinase inhibitor BsuPI"/>
    <property type="match status" value="1"/>
</dbReference>
<keyword evidence="2" id="KW-0732">Signal</keyword>
<evidence type="ECO:0000313" key="5">
    <source>
        <dbReference type="Proteomes" id="UP000658980"/>
    </source>
</evidence>
<dbReference type="Proteomes" id="UP000658980">
    <property type="component" value="Unassembled WGS sequence"/>
</dbReference>
<keyword evidence="5" id="KW-1185">Reference proteome</keyword>
<comment type="caution">
    <text evidence="4">The sequence shown here is derived from an EMBL/GenBank/DDBJ whole genome shotgun (WGS) entry which is preliminary data.</text>
</comment>